<dbReference type="EMBL" id="BAAAZG010000029">
    <property type="protein sequence ID" value="GAA4081148.1"/>
    <property type="molecule type" value="Genomic_DNA"/>
</dbReference>
<evidence type="ECO:0000256" key="1">
    <source>
        <dbReference type="SAM" id="MobiDB-lite"/>
    </source>
</evidence>
<keyword evidence="3" id="KW-1185">Reference proteome</keyword>
<feature type="region of interest" description="Disordered" evidence="1">
    <location>
        <begin position="118"/>
        <end position="148"/>
    </location>
</feature>
<evidence type="ECO:0000313" key="2">
    <source>
        <dbReference type="EMBL" id="GAA4081148.1"/>
    </source>
</evidence>
<gene>
    <name evidence="2" type="ORF">GCM10022214_44840</name>
</gene>
<organism evidence="2 3">
    <name type="scientific">Actinomadura miaoliensis</name>
    <dbReference type="NCBI Taxonomy" id="430685"/>
    <lineage>
        <taxon>Bacteria</taxon>
        <taxon>Bacillati</taxon>
        <taxon>Actinomycetota</taxon>
        <taxon>Actinomycetes</taxon>
        <taxon>Streptosporangiales</taxon>
        <taxon>Thermomonosporaceae</taxon>
        <taxon>Actinomadura</taxon>
    </lineage>
</organism>
<feature type="region of interest" description="Disordered" evidence="1">
    <location>
        <begin position="1"/>
        <end position="31"/>
    </location>
</feature>
<feature type="compositionally biased region" description="Gly residues" evidence="1">
    <location>
        <begin position="1"/>
        <end position="11"/>
    </location>
</feature>
<reference evidence="3" key="1">
    <citation type="journal article" date="2019" name="Int. J. Syst. Evol. Microbiol.">
        <title>The Global Catalogue of Microorganisms (GCM) 10K type strain sequencing project: providing services to taxonomists for standard genome sequencing and annotation.</title>
        <authorList>
            <consortium name="The Broad Institute Genomics Platform"/>
            <consortium name="The Broad Institute Genome Sequencing Center for Infectious Disease"/>
            <person name="Wu L."/>
            <person name="Ma J."/>
        </authorList>
    </citation>
    <scope>NUCLEOTIDE SEQUENCE [LARGE SCALE GENOMIC DNA]</scope>
    <source>
        <strain evidence="3">JCM 16702</strain>
    </source>
</reference>
<sequence>MRFGAGQGRGVGKPRMLRKAGLAGAQGRPGVVQPGDRLLVQFVGHAEQLCQRHGGQLGVVRDDLCQGPAGEGPWRGRLDEQVEGQATGPPEHVFVTAEQAEALVRRQAVAVAVSVRQGMGDPRTQPGAVPSAAQPGQDRAGRPSADLPQVREADDVEDRAAQLGGIAQEGPAHVLRLDALECPVGGLLPVPLLGREPAERVVV</sequence>
<name>A0ABP7W4Y3_9ACTN</name>
<proteinExistence type="predicted"/>
<protein>
    <submittedName>
        <fullName evidence="2">Uncharacterized protein</fullName>
    </submittedName>
</protein>
<comment type="caution">
    <text evidence="2">The sequence shown here is derived from an EMBL/GenBank/DDBJ whole genome shotgun (WGS) entry which is preliminary data.</text>
</comment>
<evidence type="ECO:0000313" key="3">
    <source>
        <dbReference type="Proteomes" id="UP001500683"/>
    </source>
</evidence>
<dbReference type="Proteomes" id="UP001500683">
    <property type="component" value="Unassembled WGS sequence"/>
</dbReference>
<accession>A0ABP7W4Y3</accession>